<comment type="caution">
    <text evidence="1">The sequence shown here is derived from an EMBL/GenBank/DDBJ whole genome shotgun (WGS) entry which is preliminary data.</text>
</comment>
<protein>
    <submittedName>
        <fullName evidence="1">Uncharacterized protein</fullName>
    </submittedName>
</protein>
<dbReference type="AlphaFoldDB" id="A0AAN4Z706"/>
<dbReference type="Proteomes" id="UP001328107">
    <property type="component" value="Unassembled WGS sequence"/>
</dbReference>
<proteinExistence type="predicted"/>
<evidence type="ECO:0000313" key="1">
    <source>
        <dbReference type="EMBL" id="GMR31635.1"/>
    </source>
</evidence>
<sequence>LIRIHRENPVRRPTIFNISYTSIGVHISHAERCGCSNATVFLKANEPLPFTSPDWPVHYCDILMCVTTYVAPTHHHVEVKVST</sequence>
<organism evidence="1 2">
    <name type="scientific">Pristionchus mayeri</name>
    <dbReference type="NCBI Taxonomy" id="1317129"/>
    <lineage>
        <taxon>Eukaryota</taxon>
        <taxon>Metazoa</taxon>
        <taxon>Ecdysozoa</taxon>
        <taxon>Nematoda</taxon>
        <taxon>Chromadorea</taxon>
        <taxon>Rhabditida</taxon>
        <taxon>Rhabditina</taxon>
        <taxon>Diplogasteromorpha</taxon>
        <taxon>Diplogasteroidea</taxon>
        <taxon>Neodiplogasteridae</taxon>
        <taxon>Pristionchus</taxon>
    </lineage>
</organism>
<keyword evidence="2" id="KW-1185">Reference proteome</keyword>
<accession>A0AAN4Z706</accession>
<dbReference type="EMBL" id="BTRK01000001">
    <property type="protein sequence ID" value="GMR31635.1"/>
    <property type="molecule type" value="Genomic_DNA"/>
</dbReference>
<name>A0AAN4Z706_9BILA</name>
<reference evidence="2" key="1">
    <citation type="submission" date="2022-10" db="EMBL/GenBank/DDBJ databases">
        <title>Genome assembly of Pristionchus species.</title>
        <authorList>
            <person name="Yoshida K."/>
            <person name="Sommer R.J."/>
        </authorList>
    </citation>
    <scope>NUCLEOTIDE SEQUENCE [LARGE SCALE GENOMIC DNA]</scope>
    <source>
        <strain evidence="2">RS5460</strain>
    </source>
</reference>
<feature type="non-terminal residue" evidence="1">
    <location>
        <position position="83"/>
    </location>
</feature>
<dbReference type="PANTHER" id="PTHR39385">
    <property type="entry name" value="PROTEIN CBG20422"/>
    <property type="match status" value="1"/>
</dbReference>
<gene>
    <name evidence="1" type="ORF">PMAYCL1PPCAC_01830</name>
</gene>
<evidence type="ECO:0000313" key="2">
    <source>
        <dbReference type="Proteomes" id="UP001328107"/>
    </source>
</evidence>
<feature type="non-terminal residue" evidence="1">
    <location>
        <position position="1"/>
    </location>
</feature>
<dbReference type="PANTHER" id="PTHR39385:SF4">
    <property type="entry name" value="CUB DOMAIN-CONTAINING PROTEIN"/>
    <property type="match status" value="1"/>
</dbReference>